<reference evidence="2" key="1">
    <citation type="submission" date="2018-05" db="EMBL/GenBank/DDBJ databases">
        <authorList>
            <person name="Lanie J.A."/>
            <person name="Ng W.-L."/>
            <person name="Kazmierczak K.M."/>
            <person name="Andrzejewski T.M."/>
            <person name="Davidsen T.M."/>
            <person name="Wayne K.J."/>
            <person name="Tettelin H."/>
            <person name="Glass J.I."/>
            <person name="Rusch D."/>
            <person name="Podicherti R."/>
            <person name="Tsui H.-C.T."/>
            <person name="Winkler M.E."/>
        </authorList>
    </citation>
    <scope>NUCLEOTIDE SEQUENCE</scope>
</reference>
<dbReference type="EMBL" id="UINC01216211">
    <property type="protein sequence ID" value="SVE42254.1"/>
    <property type="molecule type" value="Genomic_DNA"/>
</dbReference>
<dbReference type="AlphaFoldDB" id="A0A383DD38"/>
<evidence type="ECO:0000313" key="2">
    <source>
        <dbReference type="EMBL" id="SVE42254.1"/>
    </source>
</evidence>
<accession>A0A383DD38</accession>
<keyword evidence="1" id="KW-1133">Transmembrane helix</keyword>
<keyword evidence="1" id="KW-0472">Membrane</keyword>
<proteinExistence type="predicted"/>
<feature type="transmembrane region" description="Helical" evidence="1">
    <location>
        <begin position="12"/>
        <end position="33"/>
    </location>
</feature>
<name>A0A383DD38_9ZZZZ</name>
<feature type="non-terminal residue" evidence="2">
    <location>
        <position position="65"/>
    </location>
</feature>
<sequence>MDKVYIRSRYLGGTVEIVAVAVIVTLSLVPVAGQTADISTLPQTAWGTPDLQGVWDFRSLTPFER</sequence>
<evidence type="ECO:0000256" key="1">
    <source>
        <dbReference type="SAM" id="Phobius"/>
    </source>
</evidence>
<organism evidence="2">
    <name type="scientific">marine metagenome</name>
    <dbReference type="NCBI Taxonomy" id="408172"/>
    <lineage>
        <taxon>unclassified sequences</taxon>
        <taxon>metagenomes</taxon>
        <taxon>ecological metagenomes</taxon>
    </lineage>
</organism>
<protein>
    <submittedName>
        <fullName evidence="2">Uncharacterized protein</fullName>
    </submittedName>
</protein>
<keyword evidence="1" id="KW-0812">Transmembrane</keyword>
<gene>
    <name evidence="2" type="ORF">METZ01_LOCUS495108</name>
</gene>